<dbReference type="PROSITE" id="PS50090">
    <property type="entry name" value="MYB_LIKE"/>
    <property type="match status" value="1"/>
</dbReference>
<evidence type="ECO:0000256" key="2">
    <source>
        <dbReference type="ARBA" id="ARBA00023125"/>
    </source>
</evidence>
<dbReference type="InterPro" id="IPR001005">
    <property type="entry name" value="SANT/Myb"/>
</dbReference>
<feature type="compositionally biased region" description="Basic and acidic residues" evidence="5">
    <location>
        <begin position="360"/>
        <end position="371"/>
    </location>
</feature>
<sequence>MSRNLGEYENLSILEDKLEKHLQIVNKLINHSKENIEKLDDYINTKYNEIKQLAKKKPTRINWIKNEEKTHMSIFFDREFGLIPSNEDALKMLQFESNNTKYRKKYEFKKNDWTKKDIDILFKTVDELSKKYASHYLIDPNLPYELKMEKKKEIEDEKDVKHIFNKIKLYFENEIKHQGNIITKEMKNNNNIEIDNSEKNLISQNDMNNKLDINSFPSFLEMFWNDVSKNVKNSQNSIECQKTWLYQACFEDDKQKKWNDDEIKKLLNLAKKYEEREWKNIARELNTNRSPLSCFQQYIKIKKIYETKEKNTLERIAFNALEDIQLQILVSIIGDKNWGEIKKHMESLNSNTHRINTRKSPKENIKNKQKKNLNDEISYKRRYLRLVKKCNLIFNE</sequence>
<dbReference type="EMBL" id="KI635736">
    <property type="protein sequence ID" value="ETB61400.1"/>
    <property type="molecule type" value="Genomic_DNA"/>
</dbReference>
<dbReference type="Gene3D" id="1.10.10.60">
    <property type="entry name" value="Homeodomain-like"/>
    <property type="match status" value="1"/>
</dbReference>
<keyword evidence="1" id="KW-0805">Transcription regulation</keyword>
<dbReference type="CDD" id="cd00167">
    <property type="entry name" value="SANT"/>
    <property type="match status" value="1"/>
</dbReference>
<dbReference type="PANTHER" id="PTHR46621:SF1">
    <property type="entry name" value="SNRNA-ACTIVATING PROTEIN COMPLEX SUBUNIT 4"/>
    <property type="match status" value="1"/>
</dbReference>
<keyword evidence="3" id="KW-0804">Transcription</keyword>
<evidence type="ECO:0000259" key="6">
    <source>
        <dbReference type="PROSITE" id="PS50090"/>
    </source>
</evidence>
<dbReference type="AlphaFoldDB" id="V7PQZ4"/>
<evidence type="ECO:0000313" key="8">
    <source>
        <dbReference type="EMBL" id="ETB61400.1"/>
    </source>
</evidence>
<keyword evidence="2" id="KW-0238">DNA-binding</keyword>
<proteinExistence type="predicted"/>
<dbReference type="GO" id="GO:0019185">
    <property type="term" value="C:snRNA-activating protein complex"/>
    <property type="evidence" value="ECO:0007669"/>
    <property type="project" value="TreeGrafter"/>
</dbReference>
<feature type="region of interest" description="Disordered" evidence="5">
    <location>
        <begin position="352"/>
        <end position="371"/>
    </location>
</feature>
<dbReference type="Proteomes" id="UP000018538">
    <property type="component" value="Unassembled WGS sequence"/>
</dbReference>
<dbReference type="InterPro" id="IPR017884">
    <property type="entry name" value="SANT_dom"/>
</dbReference>
<dbReference type="PROSITE" id="PS51293">
    <property type="entry name" value="SANT"/>
    <property type="match status" value="1"/>
</dbReference>
<evidence type="ECO:0000256" key="3">
    <source>
        <dbReference type="ARBA" id="ARBA00023163"/>
    </source>
</evidence>
<dbReference type="SMART" id="SM00717">
    <property type="entry name" value="SANT"/>
    <property type="match status" value="2"/>
</dbReference>
<dbReference type="PANTHER" id="PTHR46621">
    <property type="entry name" value="SNRNA-ACTIVATING PROTEIN COMPLEX SUBUNIT 4"/>
    <property type="match status" value="1"/>
</dbReference>
<evidence type="ECO:0000256" key="1">
    <source>
        <dbReference type="ARBA" id="ARBA00023015"/>
    </source>
</evidence>
<protein>
    <recommendedName>
        <fullName evidence="10">Myb1 protein</fullName>
    </recommendedName>
</protein>
<evidence type="ECO:0000313" key="9">
    <source>
        <dbReference type="Proteomes" id="UP000018538"/>
    </source>
</evidence>
<evidence type="ECO:0000259" key="7">
    <source>
        <dbReference type="PROSITE" id="PS51293"/>
    </source>
</evidence>
<evidence type="ECO:0008006" key="10">
    <source>
        <dbReference type="Google" id="ProtNLM"/>
    </source>
</evidence>
<dbReference type="GO" id="GO:0001006">
    <property type="term" value="F:RNA polymerase III type 3 promoter sequence-specific DNA binding"/>
    <property type="evidence" value="ECO:0007669"/>
    <property type="project" value="TreeGrafter"/>
</dbReference>
<accession>V7PQZ4</accession>
<keyword evidence="9" id="KW-1185">Reference proteome</keyword>
<evidence type="ECO:0000256" key="5">
    <source>
        <dbReference type="SAM" id="MobiDB-lite"/>
    </source>
</evidence>
<keyword evidence="4" id="KW-0539">Nucleus</keyword>
<gene>
    <name evidence="8" type="ORF">YYC_01303</name>
</gene>
<reference evidence="8 9" key="1">
    <citation type="submission" date="2013-11" db="EMBL/GenBank/DDBJ databases">
        <title>The Genome Sequence of Plasmodium yoelii 17X.</title>
        <authorList>
            <consortium name="The Broad Institute Genomics Platform"/>
            <consortium name="The Broad Institute Genome Sequencing Center for Infectious Disease"/>
            <person name="Neafsey D."/>
            <person name="Adams J."/>
            <person name="Walker B."/>
            <person name="Young S.K."/>
            <person name="Zeng Q."/>
            <person name="Gargeya S."/>
            <person name="Fitzgerald M."/>
            <person name="Haas B."/>
            <person name="Abouelleil A."/>
            <person name="Alvarado L."/>
            <person name="Chapman S.B."/>
            <person name="Gainer-Dewar J."/>
            <person name="Goldberg J."/>
            <person name="Griggs A."/>
            <person name="Gujja S."/>
            <person name="Hansen M."/>
            <person name="Howarth C."/>
            <person name="Imamovic A."/>
            <person name="Ireland A."/>
            <person name="Larimer J."/>
            <person name="McCowan C."/>
            <person name="Murphy C."/>
            <person name="Pearson M."/>
            <person name="Poon T.W."/>
            <person name="Priest M."/>
            <person name="Roberts A."/>
            <person name="Saif S."/>
            <person name="Shea T."/>
            <person name="Sykes S."/>
            <person name="Wortman J."/>
            <person name="Nusbaum C."/>
            <person name="Birren B."/>
        </authorList>
    </citation>
    <scope>NUCLEOTIDE SEQUENCE [LARGE SCALE GENOMIC DNA]</scope>
    <source>
        <strain evidence="8 9">17X</strain>
    </source>
</reference>
<name>V7PQZ4_PLAYE</name>
<dbReference type="GO" id="GO:0042795">
    <property type="term" value="P:snRNA transcription by RNA polymerase II"/>
    <property type="evidence" value="ECO:0007669"/>
    <property type="project" value="TreeGrafter"/>
</dbReference>
<dbReference type="GO" id="GO:0042796">
    <property type="term" value="P:snRNA transcription by RNA polymerase III"/>
    <property type="evidence" value="ECO:0007669"/>
    <property type="project" value="TreeGrafter"/>
</dbReference>
<feature type="domain" description="Myb-like" evidence="6">
    <location>
        <begin position="250"/>
        <end position="302"/>
    </location>
</feature>
<dbReference type="OrthoDB" id="2143914at2759"/>
<organism evidence="8 9">
    <name type="scientific">Plasmodium yoelii 17X</name>
    <dbReference type="NCBI Taxonomy" id="1323249"/>
    <lineage>
        <taxon>Eukaryota</taxon>
        <taxon>Sar</taxon>
        <taxon>Alveolata</taxon>
        <taxon>Apicomplexa</taxon>
        <taxon>Aconoidasida</taxon>
        <taxon>Haemosporida</taxon>
        <taxon>Plasmodiidae</taxon>
        <taxon>Plasmodium</taxon>
        <taxon>Plasmodium (Vinckeia)</taxon>
    </lineage>
</organism>
<dbReference type="GO" id="GO:0000978">
    <property type="term" value="F:RNA polymerase II cis-regulatory region sequence-specific DNA binding"/>
    <property type="evidence" value="ECO:0007669"/>
    <property type="project" value="TreeGrafter"/>
</dbReference>
<dbReference type="InterPro" id="IPR051575">
    <property type="entry name" value="Myb-like_DNA-bd"/>
</dbReference>
<dbReference type="InterPro" id="IPR009057">
    <property type="entry name" value="Homeodomain-like_sf"/>
</dbReference>
<feature type="domain" description="SANT" evidence="7">
    <location>
        <begin position="253"/>
        <end position="306"/>
    </location>
</feature>
<dbReference type="SUPFAM" id="SSF46689">
    <property type="entry name" value="Homeodomain-like"/>
    <property type="match status" value="1"/>
</dbReference>
<evidence type="ECO:0000256" key="4">
    <source>
        <dbReference type="ARBA" id="ARBA00023242"/>
    </source>
</evidence>
<dbReference type="Pfam" id="PF00249">
    <property type="entry name" value="Myb_DNA-binding"/>
    <property type="match status" value="1"/>
</dbReference>